<evidence type="ECO:0000313" key="2">
    <source>
        <dbReference type="EMBL" id="CAH2068695.1"/>
    </source>
</evidence>
<evidence type="ECO:0000256" key="1">
    <source>
        <dbReference type="SAM" id="MobiDB-lite"/>
    </source>
</evidence>
<dbReference type="Proteomes" id="UP000837857">
    <property type="component" value="Chromosome 5"/>
</dbReference>
<evidence type="ECO:0000313" key="3">
    <source>
        <dbReference type="Proteomes" id="UP000837857"/>
    </source>
</evidence>
<sequence>MRSSESDCTSMAIMSSNKVLAHRYNAVGYARVPFARSLGVSRGLFVRDGQLSRRDSTGSAEALSMTAARRRPTAGRLSAPEERGPTREGGAPEPPSANNGFGAE</sequence>
<organism evidence="2 3">
    <name type="scientific">Iphiclides podalirius</name>
    <name type="common">scarce swallowtail</name>
    <dbReference type="NCBI Taxonomy" id="110791"/>
    <lineage>
        <taxon>Eukaryota</taxon>
        <taxon>Metazoa</taxon>
        <taxon>Ecdysozoa</taxon>
        <taxon>Arthropoda</taxon>
        <taxon>Hexapoda</taxon>
        <taxon>Insecta</taxon>
        <taxon>Pterygota</taxon>
        <taxon>Neoptera</taxon>
        <taxon>Endopterygota</taxon>
        <taxon>Lepidoptera</taxon>
        <taxon>Glossata</taxon>
        <taxon>Ditrysia</taxon>
        <taxon>Papilionoidea</taxon>
        <taxon>Papilionidae</taxon>
        <taxon>Papilioninae</taxon>
        <taxon>Iphiclides</taxon>
    </lineage>
</organism>
<feature type="non-terminal residue" evidence="2">
    <location>
        <position position="104"/>
    </location>
</feature>
<reference evidence="2" key="1">
    <citation type="submission" date="2022-03" db="EMBL/GenBank/DDBJ databases">
        <authorList>
            <person name="Martin H S."/>
        </authorList>
    </citation>
    <scope>NUCLEOTIDE SEQUENCE</scope>
</reference>
<proteinExistence type="predicted"/>
<feature type="region of interest" description="Disordered" evidence="1">
    <location>
        <begin position="50"/>
        <end position="104"/>
    </location>
</feature>
<keyword evidence="3" id="KW-1185">Reference proteome</keyword>
<name>A0ABN8IX73_9NEOP</name>
<dbReference type="EMBL" id="OW152817">
    <property type="protein sequence ID" value="CAH2068695.1"/>
    <property type="molecule type" value="Genomic_DNA"/>
</dbReference>
<protein>
    <submittedName>
        <fullName evidence="2">Uncharacterized protein</fullName>
    </submittedName>
</protein>
<accession>A0ABN8IX73</accession>
<gene>
    <name evidence="2" type="ORF">IPOD504_LOCUS14503</name>
</gene>